<evidence type="ECO:0000313" key="2">
    <source>
        <dbReference type="EMBL" id="CRK47535.1"/>
    </source>
</evidence>
<reference evidence="3" key="1">
    <citation type="submission" date="2015-05" db="EMBL/GenBank/DDBJ databases">
        <authorList>
            <person name="Fogelqvist Johan"/>
        </authorList>
    </citation>
    <scope>NUCLEOTIDE SEQUENCE [LARGE SCALE GENOMIC DNA]</scope>
</reference>
<feature type="compositionally biased region" description="Basic and acidic residues" evidence="1">
    <location>
        <begin position="262"/>
        <end position="275"/>
    </location>
</feature>
<evidence type="ECO:0000313" key="3">
    <source>
        <dbReference type="Proteomes" id="UP000045706"/>
    </source>
</evidence>
<feature type="region of interest" description="Disordered" evidence="1">
    <location>
        <begin position="253"/>
        <end position="275"/>
    </location>
</feature>
<dbReference type="Proteomes" id="UP000045706">
    <property type="component" value="Unassembled WGS sequence"/>
</dbReference>
<dbReference type="AlphaFoldDB" id="A0A0G4NM43"/>
<gene>
    <name evidence="2" type="ORF">BN1723_007592</name>
</gene>
<protein>
    <submittedName>
        <fullName evidence="2">Uncharacterized protein</fullName>
    </submittedName>
</protein>
<accession>A0A0G4NM43</accession>
<proteinExistence type="predicted"/>
<name>A0A0G4NM43_VERLO</name>
<sequence>MSLPLRVVDLDARRRADDAAGRGVAVDAPAVAAANVEEALLAAGAGADLAAGGAVVVEEAVEAGAVVDLDARRRADDAARRGVAVDAAAVAAANVKDALLAARAGADLAAGGAVVVEEAVEAGAVDLDVARRLDLEGPGHGAGHARVGVRVGAGGALLGKVRVVVGADGREGHRRRRVRLEVGRLGLDLAHVDVARAVKEVLVEHVVLGAAGVEPEAALVALDEHAAARENGDLPVRRVLEVVVRHPHPAVLHQQARRRPRDVHAAPGREARRLDGHRPVRVRRALLEQEIRAGEAADANVHVPHARRLAGDRVEVVLENLGAGRRSARRQDHVRPLDAALVAGVGHLHDGVGLVHIAVARAAAEDRRRQGLADDAGPGGNEDRVGDVVGAGIHKGDETAGCRVGKELVEGGSIVGAAVTLGAKGAGRYECGNGYLPSPSRSTAGGAGK</sequence>
<dbReference type="EMBL" id="CVQI01036717">
    <property type="protein sequence ID" value="CRK47535.1"/>
    <property type="molecule type" value="Genomic_DNA"/>
</dbReference>
<organism evidence="2 3">
    <name type="scientific">Verticillium longisporum</name>
    <name type="common">Verticillium dahliae var. longisporum</name>
    <dbReference type="NCBI Taxonomy" id="100787"/>
    <lineage>
        <taxon>Eukaryota</taxon>
        <taxon>Fungi</taxon>
        <taxon>Dikarya</taxon>
        <taxon>Ascomycota</taxon>
        <taxon>Pezizomycotina</taxon>
        <taxon>Sordariomycetes</taxon>
        <taxon>Hypocreomycetidae</taxon>
        <taxon>Glomerellales</taxon>
        <taxon>Plectosphaerellaceae</taxon>
        <taxon>Verticillium</taxon>
    </lineage>
</organism>
<evidence type="ECO:0000256" key="1">
    <source>
        <dbReference type="SAM" id="MobiDB-lite"/>
    </source>
</evidence>